<evidence type="ECO:0000313" key="2">
    <source>
        <dbReference type="Proteomes" id="UP000183567"/>
    </source>
</evidence>
<proteinExistence type="predicted"/>
<dbReference type="Proteomes" id="UP000183567">
    <property type="component" value="Unassembled WGS sequence"/>
</dbReference>
<reference evidence="1 2" key="1">
    <citation type="submission" date="2016-03" db="EMBL/GenBank/DDBJ databases">
        <title>Comparative genomics of the ectomycorrhizal sister species Rhizopogon vinicolor and Rhizopogon vesiculosus (Basidiomycota: Boletales) reveals a divergence of the mating type B locus.</title>
        <authorList>
            <person name="Mujic A.B."/>
            <person name="Kuo A."/>
            <person name="Tritt A."/>
            <person name="Lipzen A."/>
            <person name="Chen C."/>
            <person name="Johnson J."/>
            <person name="Sharma A."/>
            <person name="Barry K."/>
            <person name="Grigoriev I.V."/>
            <person name="Spatafora J.W."/>
        </authorList>
    </citation>
    <scope>NUCLEOTIDE SEQUENCE [LARGE SCALE GENOMIC DNA]</scope>
    <source>
        <strain evidence="1 2">AM-OR11-056</strain>
    </source>
</reference>
<keyword evidence="2" id="KW-1185">Reference proteome</keyword>
<protein>
    <submittedName>
        <fullName evidence="1">Uncharacterized protein</fullName>
    </submittedName>
</protein>
<organism evidence="1 2">
    <name type="scientific">Rhizopogon vesiculosus</name>
    <dbReference type="NCBI Taxonomy" id="180088"/>
    <lineage>
        <taxon>Eukaryota</taxon>
        <taxon>Fungi</taxon>
        <taxon>Dikarya</taxon>
        <taxon>Basidiomycota</taxon>
        <taxon>Agaricomycotina</taxon>
        <taxon>Agaricomycetes</taxon>
        <taxon>Agaricomycetidae</taxon>
        <taxon>Boletales</taxon>
        <taxon>Suillineae</taxon>
        <taxon>Rhizopogonaceae</taxon>
        <taxon>Rhizopogon</taxon>
    </lineage>
</organism>
<dbReference type="EMBL" id="LVVM01006346">
    <property type="protein sequence ID" value="OJA08307.1"/>
    <property type="molecule type" value="Genomic_DNA"/>
</dbReference>
<dbReference type="AlphaFoldDB" id="A0A1J8PKI1"/>
<name>A0A1J8PKI1_9AGAM</name>
<gene>
    <name evidence="1" type="ORF">AZE42_07570</name>
</gene>
<accession>A0A1J8PKI1</accession>
<sequence length="196" mass="22361">MLIDVSIYSPISPPRHSVAHFADESLCPSSRPPYVPTQQPLSTRNSLGHGLSHDFAIGGTYSDVGHVLNAFRSYANLFHKLVVLVIAKVCQEMLSYIPNRTYFGDTELGVGRVWAYSLTAETDLTSSTMRLFHSQHIWPRGNVFKSFRLLREDWGIHNTKTETFHGCRHLTNVRRQSRNVSREALWTWTRVAVLIH</sequence>
<evidence type="ECO:0000313" key="1">
    <source>
        <dbReference type="EMBL" id="OJA08307.1"/>
    </source>
</evidence>
<comment type="caution">
    <text evidence="1">The sequence shown here is derived from an EMBL/GenBank/DDBJ whole genome shotgun (WGS) entry which is preliminary data.</text>
</comment>